<feature type="transmembrane region" description="Helical" evidence="1">
    <location>
        <begin position="225"/>
        <end position="243"/>
    </location>
</feature>
<dbReference type="RefSeq" id="WP_012683153.1">
    <property type="nucleotide sequence ID" value="NC_012489.1"/>
</dbReference>
<keyword evidence="1" id="KW-0812">Transmembrane</keyword>
<dbReference type="KEGG" id="gau:GAU_1664"/>
<dbReference type="Pfam" id="PF04087">
    <property type="entry name" value="DUF389"/>
    <property type="match status" value="1"/>
</dbReference>
<dbReference type="EMBL" id="AP009153">
    <property type="protein sequence ID" value="BAH38706.1"/>
    <property type="molecule type" value="Genomic_DNA"/>
</dbReference>
<feature type="transmembrane region" description="Helical" evidence="1">
    <location>
        <begin position="67"/>
        <end position="86"/>
    </location>
</feature>
<gene>
    <name evidence="2" type="ordered locus">GAU_1664</name>
</gene>
<proteinExistence type="predicted"/>
<accession>C1A8Z6</accession>
<evidence type="ECO:0000256" key="1">
    <source>
        <dbReference type="SAM" id="Phobius"/>
    </source>
</evidence>
<feature type="transmembrane region" description="Helical" evidence="1">
    <location>
        <begin position="181"/>
        <end position="204"/>
    </location>
</feature>
<dbReference type="AlphaFoldDB" id="C1A8Z6"/>
<dbReference type="Proteomes" id="UP000002209">
    <property type="component" value="Chromosome"/>
</dbReference>
<reference evidence="3" key="1">
    <citation type="submission" date="2006-03" db="EMBL/GenBank/DDBJ databases">
        <title>Complete genome sequence of Gemmatimonas aurantiaca T-27 that represents a novel phylum Gemmatimonadetes.</title>
        <authorList>
            <person name="Takasaki K."/>
            <person name="Ichikawa N."/>
            <person name="Miura H."/>
            <person name="Matsushita S."/>
            <person name="Watanabe Y."/>
            <person name="Oguchi A."/>
            <person name="Ankai A."/>
            <person name="Yashiro I."/>
            <person name="Takahashi M."/>
            <person name="Terui Y."/>
            <person name="Fukui S."/>
            <person name="Yokoyama H."/>
            <person name="Tanikawa S."/>
            <person name="Hanada S."/>
            <person name="Kamagata Y."/>
            <person name="Fujita N."/>
        </authorList>
    </citation>
    <scope>NUCLEOTIDE SEQUENCE [LARGE SCALE GENOMIC DNA]</scope>
    <source>
        <strain evidence="3">T-27 / DSM 14586 / JCM 11422 / NBRC 100505</strain>
    </source>
</reference>
<dbReference type="STRING" id="379066.GAU_1664"/>
<feature type="transmembrane region" description="Helical" evidence="1">
    <location>
        <begin position="153"/>
        <end position="175"/>
    </location>
</feature>
<sequence length="441" mass="48029">MIPALLRSFDLRRDQRDPEAIHEAVEAGVRSAGTNLWVLIFAIFIASIGLNVNSTAVIIGAMLISPLMGPIVAVGYGAGVSDFALIKRAFRTLALFGLISLATATIYFLLTPLAQAQSELLARTTPTLWDVLIAFFGGAAGIVALTRRETSNVVPGVAIATALMPPMCTAGYGLAQGKLEYFGGALYLFSINAVFIAFSTLLIVRVLRLPQRQAVHDSVRRRARLLIGTAVFATLLPSAYLAWDLVRQEFFREAAGKLLTEAVADPRILVLANTVDARARTLTLTLAGPPLDSIVERELQAHLADMSRGKAQLAFRYKSAGQIDLSTLKQELRQDLAAGLPNDAQQRRLQEAQMALAGFTNAQQRRREVLRELQAEFPEATEITVAEGEQRLATDSVPQPTLVVGMRLARRTVAPDPKRLEARLQARFPGERVSLLISNLR</sequence>
<protein>
    <submittedName>
        <fullName evidence="2">Hypothetical membrane protein</fullName>
    </submittedName>
</protein>
<dbReference type="HOGENOM" id="CLU_032897_0_0_0"/>
<keyword evidence="1" id="KW-1133">Transmembrane helix</keyword>
<feature type="transmembrane region" description="Helical" evidence="1">
    <location>
        <begin position="93"/>
        <end position="115"/>
    </location>
</feature>
<keyword evidence="3" id="KW-1185">Reference proteome</keyword>
<feature type="transmembrane region" description="Helical" evidence="1">
    <location>
        <begin position="127"/>
        <end position="146"/>
    </location>
</feature>
<feature type="transmembrane region" description="Helical" evidence="1">
    <location>
        <begin position="36"/>
        <end position="61"/>
    </location>
</feature>
<dbReference type="OrthoDB" id="9790659at2"/>
<organism evidence="2 3">
    <name type="scientific">Gemmatimonas aurantiaca (strain DSM 14586 / JCM 11422 / NBRC 100505 / T-27)</name>
    <dbReference type="NCBI Taxonomy" id="379066"/>
    <lineage>
        <taxon>Bacteria</taxon>
        <taxon>Pseudomonadati</taxon>
        <taxon>Gemmatimonadota</taxon>
        <taxon>Gemmatimonadia</taxon>
        <taxon>Gemmatimonadales</taxon>
        <taxon>Gemmatimonadaceae</taxon>
        <taxon>Gemmatimonas</taxon>
    </lineage>
</organism>
<evidence type="ECO:0000313" key="2">
    <source>
        <dbReference type="EMBL" id="BAH38706.1"/>
    </source>
</evidence>
<dbReference type="eggNOG" id="COG1808">
    <property type="taxonomic scope" value="Bacteria"/>
</dbReference>
<evidence type="ECO:0000313" key="3">
    <source>
        <dbReference type="Proteomes" id="UP000002209"/>
    </source>
</evidence>
<name>C1A8Z6_GEMAT</name>
<dbReference type="PANTHER" id="PTHR20992:SF9">
    <property type="entry name" value="AT15442P-RELATED"/>
    <property type="match status" value="1"/>
</dbReference>
<dbReference type="PANTHER" id="PTHR20992">
    <property type="entry name" value="AT15442P-RELATED"/>
    <property type="match status" value="1"/>
</dbReference>
<keyword evidence="1" id="KW-0472">Membrane</keyword>
<dbReference type="InterPro" id="IPR005240">
    <property type="entry name" value="DUF389"/>
</dbReference>